<accession>A0A7G9QJL5</accession>
<keyword evidence="5" id="KW-1185">Reference proteome</keyword>
<dbReference type="PANTHER" id="PTHR33570">
    <property type="entry name" value="4-CARBOXYMUCONOLACTONE DECARBOXYLASE FAMILY PROTEIN"/>
    <property type="match status" value="1"/>
</dbReference>
<dbReference type="InterPro" id="IPR011008">
    <property type="entry name" value="Dimeric_a/b-barrel"/>
</dbReference>
<evidence type="ECO:0000259" key="2">
    <source>
        <dbReference type="Pfam" id="PF02627"/>
    </source>
</evidence>
<dbReference type="GO" id="GO:0051920">
    <property type="term" value="F:peroxiredoxin activity"/>
    <property type="evidence" value="ECO:0007669"/>
    <property type="project" value="InterPro"/>
</dbReference>
<feature type="domain" description="ABM" evidence="3">
    <location>
        <begin position="244"/>
        <end position="319"/>
    </location>
</feature>
<organism evidence="4 5">
    <name type="scientific">Pedobacter roseus</name>
    <dbReference type="NCBI Taxonomy" id="336820"/>
    <lineage>
        <taxon>Bacteria</taxon>
        <taxon>Pseudomonadati</taxon>
        <taxon>Bacteroidota</taxon>
        <taxon>Sphingobacteriia</taxon>
        <taxon>Sphingobacteriales</taxon>
        <taxon>Sphingobacteriaceae</taxon>
        <taxon>Pedobacter</taxon>
    </lineage>
</organism>
<dbReference type="Gene3D" id="3.30.70.100">
    <property type="match status" value="1"/>
</dbReference>
<dbReference type="InterPro" id="IPR003779">
    <property type="entry name" value="CMD-like"/>
</dbReference>
<keyword evidence="1" id="KW-0732">Signal</keyword>
<dbReference type="PANTHER" id="PTHR33570:SF2">
    <property type="entry name" value="CARBOXYMUCONOLACTONE DECARBOXYLASE-LIKE DOMAIN-CONTAINING PROTEIN"/>
    <property type="match status" value="1"/>
</dbReference>
<proteinExistence type="predicted"/>
<dbReference type="SUPFAM" id="SSF54909">
    <property type="entry name" value="Dimeric alpha+beta barrel"/>
    <property type="match status" value="1"/>
</dbReference>
<feature type="chain" id="PRO_5028829219" evidence="1">
    <location>
        <begin position="27"/>
        <end position="350"/>
    </location>
</feature>
<sequence>MVTKKWKWIMTLFVVFLNTTIMNAQSKDSLDIQQQSLIKISALTAVGKLEPLKIQLNKGLDNGLTINEIKEELVQLYAYCGFPRSLNAINTFKTVVEERKAKDIKDVDGKKIIVENTPSDKYEQGRKVLEELTQTAQLKPAPGFGEFAPRIDAFLKEHLFADIFVSNVLSHQQRELVTIAALASIPGVDGQLQSHINMGKNTGITVAQLEQLANLVETQVSITQANTVRQIIGKPLVPLVKPEMMVRISEIEILPKYLEEYNAILKLEASASVKLEAGVIAIFPMYQKESPAQIRIIEMYADKAAYQSHLKTPHFLHYKTTTLKMVKSLKLVDMESLDRDTMLEIFRKLN</sequence>
<feature type="domain" description="Carboxymuconolactone decarboxylase-like" evidence="2">
    <location>
        <begin position="24"/>
        <end position="90"/>
    </location>
</feature>
<protein>
    <submittedName>
        <fullName evidence="4">Carboxymuconolactone decarboxylase family protein</fullName>
    </submittedName>
</protein>
<evidence type="ECO:0000259" key="3">
    <source>
        <dbReference type="Pfam" id="PF03992"/>
    </source>
</evidence>
<dbReference type="Pfam" id="PF02627">
    <property type="entry name" value="CMD"/>
    <property type="match status" value="2"/>
</dbReference>
<gene>
    <name evidence="4" type="ORF">H9L23_05415</name>
</gene>
<dbReference type="Proteomes" id="UP000515806">
    <property type="component" value="Chromosome"/>
</dbReference>
<dbReference type="AlphaFoldDB" id="A0A7G9QJL5"/>
<reference evidence="4 5" key="1">
    <citation type="submission" date="2020-08" db="EMBL/GenBank/DDBJ databases">
        <title>Genome sequence of Pedobacter roseus KACC 11594T.</title>
        <authorList>
            <person name="Hyun D.-W."/>
            <person name="Bae J.-W."/>
        </authorList>
    </citation>
    <scope>NUCLEOTIDE SEQUENCE [LARGE SCALE GENOMIC DNA]</scope>
    <source>
        <strain evidence="4 5">KACC 11594</strain>
    </source>
</reference>
<feature type="domain" description="Carboxymuconolactone decarboxylase-like" evidence="2">
    <location>
        <begin position="149"/>
        <end position="219"/>
    </location>
</feature>
<dbReference type="InterPro" id="IPR029032">
    <property type="entry name" value="AhpD-like"/>
</dbReference>
<dbReference type="InterPro" id="IPR052512">
    <property type="entry name" value="4CMD/NDH-1_regulator"/>
</dbReference>
<dbReference type="SUPFAM" id="SSF69118">
    <property type="entry name" value="AhpD-like"/>
    <property type="match status" value="1"/>
</dbReference>
<name>A0A7G9QJL5_9SPHI</name>
<dbReference type="EMBL" id="CP060723">
    <property type="protein sequence ID" value="QNN43540.1"/>
    <property type="molecule type" value="Genomic_DNA"/>
</dbReference>
<dbReference type="InterPro" id="IPR007138">
    <property type="entry name" value="ABM_dom"/>
</dbReference>
<evidence type="ECO:0000256" key="1">
    <source>
        <dbReference type="SAM" id="SignalP"/>
    </source>
</evidence>
<dbReference type="KEGG" id="proe:H9L23_05415"/>
<feature type="signal peptide" evidence="1">
    <location>
        <begin position="1"/>
        <end position="26"/>
    </location>
</feature>
<evidence type="ECO:0000313" key="5">
    <source>
        <dbReference type="Proteomes" id="UP000515806"/>
    </source>
</evidence>
<evidence type="ECO:0000313" key="4">
    <source>
        <dbReference type="EMBL" id="QNN43540.1"/>
    </source>
</evidence>
<dbReference type="Pfam" id="PF03992">
    <property type="entry name" value="ABM"/>
    <property type="match status" value="1"/>
</dbReference>
<dbReference type="Gene3D" id="1.20.1290.10">
    <property type="entry name" value="AhpD-like"/>
    <property type="match status" value="1"/>
</dbReference>